<evidence type="ECO:0000256" key="3">
    <source>
        <dbReference type="ARBA" id="ARBA00022692"/>
    </source>
</evidence>
<evidence type="ECO:0000313" key="8">
    <source>
        <dbReference type="EMBL" id="MBG0567730.1"/>
    </source>
</evidence>
<feature type="transmembrane region" description="Helical" evidence="7">
    <location>
        <begin position="278"/>
        <end position="299"/>
    </location>
</feature>
<protein>
    <submittedName>
        <fullName evidence="8">MFS transporter</fullName>
    </submittedName>
</protein>
<reference evidence="8" key="1">
    <citation type="submission" date="2020-11" db="EMBL/GenBank/DDBJ databases">
        <title>Isolation and identification of active actinomycetes.</title>
        <authorList>
            <person name="Sun X."/>
        </authorList>
    </citation>
    <scope>NUCLEOTIDE SEQUENCE</scope>
    <source>
        <strain evidence="8">NEAU-A11</strain>
    </source>
</reference>
<name>A0A931CMP2_9ACTN</name>
<keyword evidence="2" id="KW-1003">Cell membrane</keyword>
<evidence type="ECO:0000256" key="7">
    <source>
        <dbReference type="SAM" id="Phobius"/>
    </source>
</evidence>
<comment type="caution">
    <text evidence="8">The sequence shown here is derived from an EMBL/GenBank/DDBJ whole genome shotgun (WGS) entry which is preliminary data.</text>
</comment>
<keyword evidence="4 7" id="KW-1133">Transmembrane helix</keyword>
<evidence type="ECO:0000256" key="4">
    <source>
        <dbReference type="ARBA" id="ARBA00022989"/>
    </source>
</evidence>
<dbReference type="AlphaFoldDB" id="A0A931CMP2"/>
<dbReference type="CDD" id="cd06173">
    <property type="entry name" value="MFS_MefA_like"/>
    <property type="match status" value="1"/>
</dbReference>
<keyword evidence="5 7" id="KW-0472">Membrane</keyword>
<dbReference type="InterPro" id="IPR011701">
    <property type="entry name" value="MFS"/>
</dbReference>
<dbReference type="EMBL" id="JADQTO010000029">
    <property type="protein sequence ID" value="MBG0567730.1"/>
    <property type="molecule type" value="Genomic_DNA"/>
</dbReference>
<evidence type="ECO:0000256" key="5">
    <source>
        <dbReference type="ARBA" id="ARBA00023136"/>
    </source>
</evidence>
<feature type="transmembrane region" description="Helical" evidence="7">
    <location>
        <begin position="334"/>
        <end position="357"/>
    </location>
</feature>
<dbReference type="Proteomes" id="UP000598146">
    <property type="component" value="Unassembled WGS sequence"/>
</dbReference>
<feature type="transmembrane region" description="Helical" evidence="7">
    <location>
        <begin position="111"/>
        <end position="132"/>
    </location>
</feature>
<dbReference type="InterPro" id="IPR036259">
    <property type="entry name" value="MFS_trans_sf"/>
</dbReference>
<organism evidence="8 9">
    <name type="scientific">Actinoplanes aureus</name>
    <dbReference type="NCBI Taxonomy" id="2792083"/>
    <lineage>
        <taxon>Bacteria</taxon>
        <taxon>Bacillati</taxon>
        <taxon>Actinomycetota</taxon>
        <taxon>Actinomycetes</taxon>
        <taxon>Micromonosporales</taxon>
        <taxon>Micromonosporaceae</taxon>
        <taxon>Actinoplanes</taxon>
    </lineage>
</organism>
<evidence type="ECO:0000313" key="9">
    <source>
        <dbReference type="Proteomes" id="UP000598146"/>
    </source>
</evidence>
<dbReference type="PANTHER" id="PTHR23513:SF11">
    <property type="entry name" value="STAPHYLOFERRIN A TRANSPORTER"/>
    <property type="match status" value="1"/>
</dbReference>
<feature type="transmembrane region" description="Helical" evidence="7">
    <location>
        <begin position="190"/>
        <end position="211"/>
    </location>
</feature>
<feature type="transmembrane region" description="Helical" evidence="7">
    <location>
        <begin position="395"/>
        <end position="417"/>
    </location>
</feature>
<feature type="transmembrane region" description="Helical" evidence="7">
    <location>
        <begin position="369"/>
        <end position="389"/>
    </location>
</feature>
<evidence type="ECO:0000256" key="1">
    <source>
        <dbReference type="ARBA" id="ARBA00004651"/>
    </source>
</evidence>
<feature type="transmembrane region" description="Helical" evidence="7">
    <location>
        <begin position="232"/>
        <end position="258"/>
    </location>
</feature>
<dbReference type="GO" id="GO:0005886">
    <property type="term" value="C:plasma membrane"/>
    <property type="evidence" value="ECO:0007669"/>
    <property type="project" value="UniProtKB-SubCell"/>
</dbReference>
<dbReference type="Pfam" id="PF07690">
    <property type="entry name" value="MFS_1"/>
    <property type="match status" value="1"/>
</dbReference>
<keyword evidence="9" id="KW-1185">Reference proteome</keyword>
<evidence type="ECO:0000256" key="6">
    <source>
        <dbReference type="SAM" id="MobiDB-lite"/>
    </source>
</evidence>
<gene>
    <name evidence="8" type="ORF">I4J89_40430</name>
</gene>
<evidence type="ECO:0000256" key="2">
    <source>
        <dbReference type="ARBA" id="ARBA00022475"/>
    </source>
</evidence>
<dbReference type="SUPFAM" id="SSF103473">
    <property type="entry name" value="MFS general substrate transporter"/>
    <property type="match status" value="1"/>
</dbReference>
<comment type="subcellular location">
    <subcellularLocation>
        <location evidence="1">Cell membrane</location>
        <topology evidence="1">Multi-pass membrane protein</topology>
    </subcellularLocation>
</comment>
<accession>A0A931CMP2</accession>
<dbReference type="GO" id="GO:0022857">
    <property type="term" value="F:transmembrane transporter activity"/>
    <property type="evidence" value="ECO:0007669"/>
    <property type="project" value="InterPro"/>
</dbReference>
<dbReference type="PANTHER" id="PTHR23513">
    <property type="entry name" value="INTEGRAL MEMBRANE EFFLUX PROTEIN-RELATED"/>
    <property type="match status" value="1"/>
</dbReference>
<sequence>MEGLVSEDPERPSTAADVVTQGEDAVTFRDIFSLPEYRALYFSTLVNWIGDYLSRAAVTVLVYHQSESVLLSAASFAISYLPWFFGPVLAALAERYPYRRVMITSDLCRMVLIGLLLIPDVPVPVMLVLLFLSSLGAPPTQAARSALLPAVVGRERLALALTTNQTSGQAAQVIGYMAGATLAVALTPRIALGIDVATFALSALLIAFGVGRRPAAFGRTQRTHLLRETAEGFHLVFGHAALRSIVIVVFTTTVFAIVPEGLAAAWAAEGTPDPGTRGLDQGLIMAAGPFGFVFGGILFNRLVPAARRARLIPYLAVLPPLFLVPSLAGPPASVVALLVMFSGVIQGALMPTLNATFVLALPHHFRARAFGVVNSGVQLSQFGAVMITGTLADHFWLPLVVGLWSIGGTLAMILLALRWPSPKTFTAAVEAAATTEPARQAPGPGSARVPTTSVTPERHRPNR</sequence>
<feature type="transmembrane region" description="Helical" evidence="7">
    <location>
        <begin position="69"/>
        <end position="90"/>
    </location>
</feature>
<keyword evidence="3 7" id="KW-0812">Transmembrane</keyword>
<feature type="transmembrane region" description="Helical" evidence="7">
    <location>
        <begin position="311"/>
        <end position="328"/>
    </location>
</feature>
<proteinExistence type="predicted"/>
<dbReference type="Gene3D" id="1.20.1250.20">
    <property type="entry name" value="MFS general substrate transporter like domains"/>
    <property type="match status" value="1"/>
</dbReference>
<feature type="region of interest" description="Disordered" evidence="6">
    <location>
        <begin position="432"/>
        <end position="463"/>
    </location>
</feature>